<dbReference type="EC" id="2.4.1.17" evidence="2"/>
<dbReference type="Gene3D" id="3.40.50.2000">
    <property type="entry name" value="Glycogen Phosphorylase B"/>
    <property type="match status" value="1"/>
</dbReference>
<dbReference type="Pfam" id="PF00201">
    <property type="entry name" value="UDPGT"/>
    <property type="match status" value="1"/>
</dbReference>
<evidence type="ECO:0000256" key="5">
    <source>
        <dbReference type="ARBA" id="ARBA00047475"/>
    </source>
</evidence>
<dbReference type="InterPro" id="IPR050271">
    <property type="entry name" value="UDP-glycosyltransferase"/>
</dbReference>
<organism evidence="8">
    <name type="scientific">Gongylonema pulchrum</name>
    <dbReference type="NCBI Taxonomy" id="637853"/>
    <lineage>
        <taxon>Eukaryota</taxon>
        <taxon>Metazoa</taxon>
        <taxon>Ecdysozoa</taxon>
        <taxon>Nematoda</taxon>
        <taxon>Chromadorea</taxon>
        <taxon>Rhabditida</taxon>
        <taxon>Spirurina</taxon>
        <taxon>Spiruromorpha</taxon>
        <taxon>Spiruroidea</taxon>
        <taxon>Gongylonematidae</taxon>
        <taxon>Gongylonema</taxon>
    </lineage>
</organism>
<dbReference type="EMBL" id="UYRT01079482">
    <property type="protein sequence ID" value="VDN20805.1"/>
    <property type="molecule type" value="Genomic_DNA"/>
</dbReference>
<dbReference type="Proteomes" id="UP000271098">
    <property type="component" value="Unassembled WGS sequence"/>
</dbReference>
<comment type="catalytic activity">
    <reaction evidence="5">
        <text>glucuronate acceptor + UDP-alpha-D-glucuronate = acceptor beta-D-glucuronoside + UDP + H(+)</text>
        <dbReference type="Rhea" id="RHEA:21032"/>
        <dbReference type="ChEBI" id="CHEBI:15378"/>
        <dbReference type="ChEBI" id="CHEBI:58052"/>
        <dbReference type="ChEBI" id="CHEBI:58223"/>
        <dbReference type="ChEBI" id="CHEBI:132367"/>
        <dbReference type="ChEBI" id="CHEBI:132368"/>
        <dbReference type="EC" id="2.4.1.17"/>
    </reaction>
</comment>
<dbReference type="OrthoDB" id="5835829at2759"/>
<evidence type="ECO:0000313" key="6">
    <source>
        <dbReference type="EMBL" id="VDN20805.1"/>
    </source>
</evidence>
<dbReference type="AlphaFoldDB" id="A0A183DV97"/>
<dbReference type="PANTHER" id="PTHR48043:SF5">
    <property type="entry name" value="UDP-GLUCURONOSYLTRANSFERASE UGT-58-RELATED"/>
    <property type="match status" value="1"/>
</dbReference>
<protein>
    <recommendedName>
        <fullName evidence="2">glucuronosyltransferase</fullName>
        <ecNumber evidence="2">2.4.1.17</ecNumber>
    </recommendedName>
</protein>
<reference evidence="6 7" key="2">
    <citation type="submission" date="2018-11" db="EMBL/GenBank/DDBJ databases">
        <authorList>
            <consortium name="Pathogen Informatics"/>
        </authorList>
    </citation>
    <scope>NUCLEOTIDE SEQUENCE [LARGE SCALE GENOMIC DNA]</scope>
</reference>
<proteinExistence type="inferred from homology"/>
<evidence type="ECO:0000313" key="8">
    <source>
        <dbReference type="WBParaSite" id="GPUH_0001265201-mRNA-1"/>
    </source>
</evidence>
<dbReference type="CDD" id="cd03784">
    <property type="entry name" value="GT1_Gtf-like"/>
    <property type="match status" value="1"/>
</dbReference>
<evidence type="ECO:0000256" key="3">
    <source>
        <dbReference type="ARBA" id="ARBA00022676"/>
    </source>
</evidence>
<keyword evidence="7" id="KW-1185">Reference proteome</keyword>
<keyword evidence="3" id="KW-0328">Glycosyltransferase</keyword>
<dbReference type="SUPFAM" id="SSF53756">
    <property type="entry name" value="UDP-Glycosyltransferase/glycogen phosphorylase"/>
    <property type="match status" value="1"/>
</dbReference>
<sequence>MMLLRCLCAPGATLRGFIGLFVLATLWSIAGTADILIMPSSLYPVHRYTMRVLAEELVKRGHDSKLSLPSDVHETFWRISSSNPEIRDLYLHRNHSVHSRIWTTDFSDDAERTTAWLASIEMCDQKFTAVIIDDLYNPCGLLLAGLQKTPFIYWSMSALRTESAWAHQSPSPPSYLPVPGSWLTDDLSFLQRYYNFASYFRALFIHQHLILRRIDKLFKKYYGDLLPEAFYIERNASVNFVNTPQIFDFARPYMPRVTFVGGIQCRNATPLTGDLRTFVDESDEENGFVLFTVGFTGQWKFAPKDIIESFVQAFAELPEKRFIWQYNGPNIPNLPSNVYIAEWLPQQNLLESVWHGVPVIGIPLTTAGYDNLLRLTARDVGIFLRKQNLNKESIKDAIREIYNPKYKKEMLTFQDMLVDVPYTELNHSAFWVEFIERHNEVCTNYYYSLLI</sequence>
<dbReference type="PANTHER" id="PTHR48043">
    <property type="entry name" value="EG:EG0003.4 PROTEIN-RELATED"/>
    <property type="match status" value="1"/>
</dbReference>
<evidence type="ECO:0000256" key="2">
    <source>
        <dbReference type="ARBA" id="ARBA00012544"/>
    </source>
</evidence>
<keyword evidence="4" id="KW-0808">Transferase</keyword>
<dbReference type="InterPro" id="IPR002213">
    <property type="entry name" value="UDP_glucos_trans"/>
</dbReference>
<name>A0A183DV97_9BILA</name>
<comment type="similarity">
    <text evidence="1">Belongs to the UDP-glycosyltransferase family.</text>
</comment>
<accession>A0A183DV97</accession>
<dbReference type="WBParaSite" id="GPUH_0001265201-mRNA-1">
    <property type="protein sequence ID" value="GPUH_0001265201-mRNA-1"/>
    <property type="gene ID" value="GPUH_0001265201"/>
</dbReference>
<evidence type="ECO:0000313" key="7">
    <source>
        <dbReference type="Proteomes" id="UP000271098"/>
    </source>
</evidence>
<evidence type="ECO:0000256" key="1">
    <source>
        <dbReference type="ARBA" id="ARBA00009995"/>
    </source>
</evidence>
<evidence type="ECO:0000256" key="4">
    <source>
        <dbReference type="ARBA" id="ARBA00022679"/>
    </source>
</evidence>
<gene>
    <name evidence="6" type="ORF">GPUH_LOCUS12638</name>
</gene>
<reference evidence="8" key="1">
    <citation type="submission" date="2016-06" db="UniProtKB">
        <authorList>
            <consortium name="WormBaseParasite"/>
        </authorList>
    </citation>
    <scope>IDENTIFICATION</scope>
</reference>
<dbReference type="GO" id="GO:0015020">
    <property type="term" value="F:glucuronosyltransferase activity"/>
    <property type="evidence" value="ECO:0007669"/>
    <property type="project" value="UniProtKB-EC"/>
</dbReference>